<dbReference type="PANTHER" id="PTHR33541:SF31">
    <property type="entry name" value="PROTEIN BIG GRAIN 1-LIKE A"/>
    <property type="match status" value="1"/>
</dbReference>
<evidence type="ECO:0000256" key="1">
    <source>
        <dbReference type="ARBA" id="ARBA00002281"/>
    </source>
</evidence>
<sequence>MHTVPHRRRTPSFSSTLLDSIYRSIDDSRDGNEPALCNYRENTSASLVKKQSSCSMEKASSLKRAIMMEKWGEKQSNYSSAVRFNSASSSSDSSNGRTGIYSSSNSRRSKSVKFEPRNSDNKNNKQGKTKLKALEIYGELKKVKQPISPGGRITSFLNSIFNANAKKVKMCSNGGSVDANFRPKSKSTASSPTAFSRSCLSKTGNNNKYSNGNKRSVKFCPVSVIVDEHCRPCGQKCTYEEDPRLMSTSTVRKNLEFSSINEELKKQESDYLRSYQRKDIGKLDLRGLIEDYDDEDEDALSCSSSDLFELDHLIGIGRYREELPVYETTKLKNNQAIVNGFML</sequence>
<name>A0A9W7IM86_HIBTR</name>
<evidence type="ECO:0008006" key="11">
    <source>
        <dbReference type="Google" id="ProtNLM"/>
    </source>
</evidence>
<evidence type="ECO:0000313" key="9">
    <source>
        <dbReference type="EMBL" id="GMI97828.1"/>
    </source>
</evidence>
<dbReference type="OrthoDB" id="680041at2759"/>
<accession>A0A9W7IM86</accession>
<dbReference type="PANTHER" id="PTHR33541">
    <property type="entry name" value="PROTEIN BIG GRAIN 1-LIKE A-RELATED"/>
    <property type="match status" value="1"/>
</dbReference>
<comment type="caution">
    <text evidence="9">The sequence shown here is derived from an EMBL/GenBank/DDBJ whole genome shotgun (WGS) entry which is preliminary data.</text>
</comment>
<keyword evidence="6" id="KW-0472">Membrane</keyword>
<reference evidence="9" key="1">
    <citation type="submission" date="2023-05" db="EMBL/GenBank/DDBJ databases">
        <title>Genome and transcriptome analyses reveal genes involved in the formation of fine ridges on petal epidermal cells in Hibiscus trionum.</title>
        <authorList>
            <person name="Koshimizu S."/>
            <person name="Masuda S."/>
            <person name="Ishii T."/>
            <person name="Shirasu K."/>
            <person name="Hoshino A."/>
            <person name="Arita M."/>
        </authorList>
    </citation>
    <scope>NUCLEOTIDE SEQUENCE</scope>
    <source>
        <strain evidence="9">Hamamatsu line</strain>
    </source>
</reference>
<keyword evidence="7" id="KW-0927">Auxin signaling pathway</keyword>
<proteinExistence type="inferred from homology"/>
<keyword evidence="10" id="KW-1185">Reference proteome</keyword>
<dbReference type="InterPro" id="IPR039621">
    <property type="entry name" value="BG1-like"/>
</dbReference>
<gene>
    <name evidence="9" type="ORF">HRI_003452100</name>
</gene>
<dbReference type="Proteomes" id="UP001165190">
    <property type="component" value="Unassembled WGS sequence"/>
</dbReference>
<evidence type="ECO:0000256" key="6">
    <source>
        <dbReference type="ARBA" id="ARBA00023136"/>
    </source>
</evidence>
<evidence type="ECO:0000256" key="5">
    <source>
        <dbReference type="ARBA" id="ARBA00022475"/>
    </source>
</evidence>
<keyword evidence="5" id="KW-1003">Cell membrane</keyword>
<feature type="compositionally biased region" description="Basic and acidic residues" evidence="8">
    <location>
        <begin position="112"/>
        <end position="123"/>
    </location>
</feature>
<comment type="similarity">
    <text evidence="3">Belongs to the BIG GRAIN 1 (BG1) plant protein family.</text>
</comment>
<keyword evidence="4" id="KW-0813">Transport</keyword>
<evidence type="ECO:0000256" key="2">
    <source>
        <dbReference type="ARBA" id="ARBA00004236"/>
    </source>
</evidence>
<evidence type="ECO:0000256" key="3">
    <source>
        <dbReference type="ARBA" id="ARBA00010067"/>
    </source>
</evidence>
<organism evidence="9 10">
    <name type="scientific">Hibiscus trionum</name>
    <name type="common">Flower of an hour</name>
    <dbReference type="NCBI Taxonomy" id="183268"/>
    <lineage>
        <taxon>Eukaryota</taxon>
        <taxon>Viridiplantae</taxon>
        <taxon>Streptophyta</taxon>
        <taxon>Embryophyta</taxon>
        <taxon>Tracheophyta</taxon>
        <taxon>Spermatophyta</taxon>
        <taxon>Magnoliopsida</taxon>
        <taxon>eudicotyledons</taxon>
        <taxon>Gunneridae</taxon>
        <taxon>Pentapetalae</taxon>
        <taxon>rosids</taxon>
        <taxon>malvids</taxon>
        <taxon>Malvales</taxon>
        <taxon>Malvaceae</taxon>
        <taxon>Malvoideae</taxon>
        <taxon>Hibiscus</taxon>
    </lineage>
</organism>
<dbReference type="GO" id="GO:0005886">
    <property type="term" value="C:plasma membrane"/>
    <property type="evidence" value="ECO:0007669"/>
    <property type="project" value="UniProtKB-SubCell"/>
</dbReference>
<dbReference type="AlphaFoldDB" id="A0A9W7IM86"/>
<evidence type="ECO:0000256" key="8">
    <source>
        <dbReference type="SAM" id="MobiDB-lite"/>
    </source>
</evidence>
<comment type="function">
    <text evidence="1">Involved in auxin transport. Regulator of the auxin signaling pathway.</text>
</comment>
<evidence type="ECO:0000313" key="10">
    <source>
        <dbReference type="Proteomes" id="UP001165190"/>
    </source>
</evidence>
<comment type="subcellular location">
    <subcellularLocation>
        <location evidence="2">Cell membrane</location>
    </subcellularLocation>
</comment>
<dbReference type="GO" id="GO:0009734">
    <property type="term" value="P:auxin-activated signaling pathway"/>
    <property type="evidence" value="ECO:0007669"/>
    <property type="project" value="UniProtKB-KW"/>
</dbReference>
<evidence type="ECO:0000256" key="7">
    <source>
        <dbReference type="ARBA" id="ARBA00023294"/>
    </source>
</evidence>
<dbReference type="EMBL" id="BSYR01000030">
    <property type="protein sequence ID" value="GMI97828.1"/>
    <property type="molecule type" value="Genomic_DNA"/>
</dbReference>
<protein>
    <recommendedName>
        <fullName evidence="11">Protein BIG GRAIN 1-like B</fullName>
    </recommendedName>
</protein>
<feature type="compositionally biased region" description="Low complexity" evidence="8">
    <location>
        <begin position="85"/>
        <end position="94"/>
    </location>
</feature>
<evidence type="ECO:0000256" key="4">
    <source>
        <dbReference type="ARBA" id="ARBA00022448"/>
    </source>
</evidence>
<feature type="region of interest" description="Disordered" evidence="8">
    <location>
        <begin position="85"/>
        <end position="130"/>
    </location>
</feature>